<evidence type="ECO:0000313" key="1">
    <source>
        <dbReference type="EMBL" id="ACA66689.1"/>
    </source>
</evidence>
<sequence>MALIYPWRRHIELHSISVKRAMKIKGISGGLNTLKTISKNQQPITSLAAEEIQYYASIGARQSSAPEVPAVV</sequence>
<accession>A0A0H3B0P2</accession>
<proteinExistence type="predicted"/>
<dbReference type="EMBL" id="CP000950">
    <property type="protein sequence ID" value="ACA66689.1"/>
    <property type="molecule type" value="Genomic_DNA"/>
</dbReference>
<dbReference type="KEGG" id="ypy:YPK_0384"/>
<dbReference type="AlphaFoldDB" id="A0A0H3B0P2"/>
<gene>
    <name evidence="1" type="ordered locus">YPK_0384</name>
</gene>
<name>A0A0H3B0P2_YERPY</name>
<reference evidence="1" key="1">
    <citation type="submission" date="2008-02" db="EMBL/GenBank/DDBJ databases">
        <title>Complete sequence of Yersinia pseudotuberculosis YPIII.</title>
        <authorList>
            <consortium name="US DOE Joint Genome Institute"/>
            <person name="Challacombe J.F."/>
            <person name="Bruce D."/>
            <person name="Detter J.C."/>
            <person name="Green L."/>
            <person name="Land M."/>
            <person name="Munk C."/>
            <person name="Lindler L.E."/>
            <person name="Nikolich M.P."/>
            <person name="Brettin T."/>
        </authorList>
    </citation>
    <scope>NUCLEOTIDE SEQUENCE</scope>
    <source>
        <strain evidence="1">YPIII</strain>
    </source>
</reference>
<protein>
    <submittedName>
        <fullName evidence="1">Uncharacterized protein</fullName>
    </submittedName>
</protein>
<organism evidence="1">
    <name type="scientific">Yersinia pseudotuberculosis serotype O:3 (strain YPIII)</name>
    <dbReference type="NCBI Taxonomy" id="502800"/>
    <lineage>
        <taxon>Bacteria</taxon>
        <taxon>Pseudomonadati</taxon>
        <taxon>Pseudomonadota</taxon>
        <taxon>Gammaproteobacteria</taxon>
        <taxon>Enterobacterales</taxon>
        <taxon>Yersiniaceae</taxon>
        <taxon>Yersinia</taxon>
    </lineage>
</organism>